<feature type="transmembrane region" description="Helical" evidence="7">
    <location>
        <begin position="78"/>
        <end position="100"/>
    </location>
</feature>
<feature type="transmembrane region" description="Helical" evidence="7">
    <location>
        <begin position="7"/>
        <end position="27"/>
    </location>
</feature>
<feature type="transmembrane region" description="Helical" evidence="7">
    <location>
        <begin position="121"/>
        <end position="146"/>
    </location>
</feature>
<comment type="caution">
    <text evidence="8">The sequence shown here is derived from an EMBL/GenBank/DDBJ whole genome shotgun (WGS) entry which is preliminary data.</text>
</comment>
<dbReference type="NCBIfam" id="TIGR00203">
    <property type="entry name" value="cydB"/>
    <property type="match status" value="1"/>
</dbReference>
<reference evidence="9" key="1">
    <citation type="journal article" date="2019" name="Int. J. Syst. Evol. Microbiol.">
        <title>The Global Catalogue of Microorganisms (GCM) 10K type strain sequencing project: providing services to taxonomists for standard genome sequencing and annotation.</title>
        <authorList>
            <consortium name="The Broad Institute Genomics Platform"/>
            <consortium name="The Broad Institute Genome Sequencing Center for Infectious Disease"/>
            <person name="Wu L."/>
            <person name="Ma J."/>
        </authorList>
    </citation>
    <scope>NUCLEOTIDE SEQUENCE [LARGE SCALE GENOMIC DNA]</scope>
    <source>
        <strain evidence="9">CGMCC 1.12989</strain>
    </source>
</reference>
<evidence type="ECO:0000256" key="1">
    <source>
        <dbReference type="ARBA" id="ARBA00004651"/>
    </source>
</evidence>
<comment type="subcellular location">
    <subcellularLocation>
        <location evidence="1">Cell membrane</location>
        <topology evidence="1">Multi-pass membrane protein</topology>
    </subcellularLocation>
</comment>
<feature type="transmembrane region" description="Helical" evidence="7">
    <location>
        <begin position="201"/>
        <end position="219"/>
    </location>
</feature>
<name>A0ABV8RQW1_9SPHN</name>
<dbReference type="InterPro" id="IPR003317">
    <property type="entry name" value="Cyt-d_oxidase_su2"/>
</dbReference>
<protein>
    <submittedName>
        <fullName evidence="8">Cytochrome d ubiquinol oxidase subunit II</fullName>
    </submittedName>
</protein>
<evidence type="ECO:0000256" key="2">
    <source>
        <dbReference type="ARBA" id="ARBA00007543"/>
    </source>
</evidence>
<dbReference type="Pfam" id="PF02322">
    <property type="entry name" value="Cyt_bd_oxida_II"/>
    <property type="match status" value="1"/>
</dbReference>
<organism evidence="8 9">
    <name type="scientific">Novosphingobium tardum</name>
    <dbReference type="NCBI Taxonomy" id="1538021"/>
    <lineage>
        <taxon>Bacteria</taxon>
        <taxon>Pseudomonadati</taxon>
        <taxon>Pseudomonadota</taxon>
        <taxon>Alphaproteobacteria</taxon>
        <taxon>Sphingomonadales</taxon>
        <taxon>Sphingomonadaceae</taxon>
        <taxon>Novosphingobium</taxon>
    </lineage>
</organism>
<feature type="transmembrane region" description="Helical" evidence="7">
    <location>
        <begin position="231"/>
        <end position="254"/>
    </location>
</feature>
<proteinExistence type="inferred from homology"/>
<evidence type="ECO:0000256" key="5">
    <source>
        <dbReference type="ARBA" id="ARBA00022989"/>
    </source>
</evidence>
<evidence type="ECO:0000256" key="7">
    <source>
        <dbReference type="SAM" id="Phobius"/>
    </source>
</evidence>
<keyword evidence="3" id="KW-1003">Cell membrane</keyword>
<sequence>MIAELTPALPVIWAVIIAVAIAMYVFMDGFDLGIGILFPGFRVGEERDAAMNSIAPVWDGNETWLVLGGGGLLAAFPLAYAVVLPALYAPLIAMLLGLVFRGVAFEFRWRDPNHRRRWDAGFTLGSVVAAFAQGIVLGALVQGIAISGRAYSGGWFDWLTPFSLLTGAALVIGYALLGATWLVWKTTGRVQDDARRYARRLLPLFALVVAAVSAYTPFLEGKYWERWFASPGIFVAVPMPLLVTLATWRLWSALRREAARHMGRDDPAPFADGAAFGWTLILFALSMAGLGISIWPDAVPGRISIWQAAAPADSQLFMLAGVAVLLPVILGYTAWAYWVFRGKVDAQGGYHSHDH</sequence>
<gene>
    <name evidence="8" type="primary">cydB</name>
    <name evidence="8" type="ORF">ACFO0A_12065</name>
</gene>
<evidence type="ECO:0000313" key="9">
    <source>
        <dbReference type="Proteomes" id="UP001595828"/>
    </source>
</evidence>
<keyword evidence="9" id="KW-1185">Reference proteome</keyword>
<dbReference type="RefSeq" id="WP_379539256.1">
    <property type="nucleotide sequence ID" value="NZ_JBHSDR010000006.1"/>
</dbReference>
<comment type="similarity">
    <text evidence="2">Belongs to the cytochrome ubiquinol oxidase subunit 2 family.</text>
</comment>
<dbReference type="Proteomes" id="UP001595828">
    <property type="component" value="Unassembled WGS sequence"/>
</dbReference>
<evidence type="ECO:0000256" key="4">
    <source>
        <dbReference type="ARBA" id="ARBA00022692"/>
    </source>
</evidence>
<evidence type="ECO:0000256" key="3">
    <source>
        <dbReference type="ARBA" id="ARBA00022475"/>
    </source>
</evidence>
<feature type="transmembrane region" description="Helical" evidence="7">
    <location>
        <begin position="158"/>
        <end position="181"/>
    </location>
</feature>
<dbReference type="EMBL" id="JBHSDR010000006">
    <property type="protein sequence ID" value="MFC4295791.1"/>
    <property type="molecule type" value="Genomic_DNA"/>
</dbReference>
<dbReference type="PANTHER" id="PTHR43141:SF4">
    <property type="entry name" value="CYTOCHROME BD2 SUBUNIT II"/>
    <property type="match status" value="1"/>
</dbReference>
<evidence type="ECO:0000256" key="6">
    <source>
        <dbReference type="ARBA" id="ARBA00023136"/>
    </source>
</evidence>
<accession>A0ABV8RQW1</accession>
<feature type="transmembrane region" description="Helical" evidence="7">
    <location>
        <begin position="275"/>
        <end position="296"/>
    </location>
</feature>
<evidence type="ECO:0000313" key="8">
    <source>
        <dbReference type="EMBL" id="MFC4295791.1"/>
    </source>
</evidence>
<keyword evidence="4 7" id="KW-0812">Transmembrane</keyword>
<feature type="transmembrane region" description="Helical" evidence="7">
    <location>
        <begin position="316"/>
        <end position="340"/>
    </location>
</feature>
<keyword evidence="6 7" id="KW-0472">Membrane</keyword>
<dbReference type="PANTHER" id="PTHR43141">
    <property type="entry name" value="CYTOCHROME BD2 SUBUNIT II"/>
    <property type="match status" value="1"/>
</dbReference>
<keyword evidence="5 7" id="KW-1133">Transmembrane helix</keyword>